<keyword evidence="2" id="KW-1185">Reference proteome</keyword>
<protein>
    <submittedName>
        <fullName evidence="1">Uncharacterized protein</fullName>
    </submittedName>
</protein>
<reference evidence="1 2" key="1">
    <citation type="journal article" date="2021" name="Nat. Commun.">
        <title>Genetic determinants of endophytism in the Arabidopsis root mycobiome.</title>
        <authorList>
            <person name="Mesny F."/>
            <person name="Miyauchi S."/>
            <person name="Thiergart T."/>
            <person name="Pickel B."/>
            <person name="Atanasova L."/>
            <person name="Karlsson M."/>
            <person name="Huettel B."/>
            <person name="Barry K.W."/>
            <person name="Haridas S."/>
            <person name="Chen C."/>
            <person name="Bauer D."/>
            <person name="Andreopoulos W."/>
            <person name="Pangilinan J."/>
            <person name="LaButti K."/>
            <person name="Riley R."/>
            <person name="Lipzen A."/>
            <person name="Clum A."/>
            <person name="Drula E."/>
            <person name="Henrissat B."/>
            <person name="Kohler A."/>
            <person name="Grigoriev I.V."/>
            <person name="Martin F.M."/>
            <person name="Hacquard S."/>
        </authorList>
    </citation>
    <scope>NUCLEOTIDE SEQUENCE [LARGE SCALE GENOMIC DNA]</scope>
    <source>
        <strain evidence="1 2">MPI-SDFR-AT-0079</strain>
    </source>
</reference>
<comment type="caution">
    <text evidence="1">The sequence shown here is derived from an EMBL/GenBank/DDBJ whole genome shotgun (WGS) entry which is preliminary data.</text>
</comment>
<proteinExistence type="predicted"/>
<dbReference type="EMBL" id="JAGIZQ010000007">
    <property type="protein sequence ID" value="KAH6616977.1"/>
    <property type="molecule type" value="Genomic_DNA"/>
</dbReference>
<name>A0ACB7NWC0_9PEZI</name>
<organism evidence="1 2">
    <name type="scientific">Chaetomium tenue</name>
    <dbReference type="NCBI Taxonomy" id="1854479"/>
    <lineage>
        <taxon>Eukaryota</taxon>
        <taxon>Fungi</taxon>
        <taxon>Dikarya</taxon>
        <taxon>Ascomycota</taxon>
        <taxon>Pezizomycotina</taxon>
        <taxon>Sordariomycetes</taxon>
        <taxon>Sordariomycetidae</taxon>
        <taxon>Sordariales</taxon>
        <taxon>Chaetomiaceae</taxon>
        <taxon>Chaetomium</taxon>
    </lineage>
</organism>
<accession>A0ACB7NWC0</accession>
<gene>
    <name evidence="1" type="ORF">F5144DRAFT_379443</name>
</gene>
<dbReference type="Proteomes" id="UP000724584">
    <property type="component" value="Unassembled WGS sequence"/>
</dbReference>
<evidence type="ECO:0000313" key="1">
    <source>
        <dbReference type="EMBL" id="KAH6616977.1"/>
    </source>
</evidence>
<sequence>MLRPDYALDCPVAIAITDRSPFYAGDGIPRPGGEHCHPQRNRRRLVMRLSLSKIIWLGSGSGLAVSVPTDCVWVYGGRLDLLVCVAAMIEHPCDRRLCPRFCGVGNLVLVGKAHAVCCRRWNIVTEYRPERSSSSTNWWVRKLPMGVGDEMMMRWLLMLEPQVSIQGLGGAFHQSQSANRDANLRAPPRFPFSILERAPLQTDGDSNFGLVI</sequence>
<evidence type="ECO:0000313" key="2">
    <source>
        <dbReference type="Proteomes" id="UP000724584"/>
    </source>
</evidence>